<keyword evidence="11" id="KW-1185">Reference proteome</keyword>
<organism evidence="10 11">
    <name type="scientific">Fluviicoccus keumensis</name>
    <dbReference type="NCBI Taxonomy" id="1435465"/>
    <lineage>
        <taxon>Bacteria</taxon>
        <taxon>Pseudomonadati</taxon>
        <taxon>Pseudomonadota</taxon>
        <taxon>Gammaproteobacteria</taxon>
        <taxon>Moraxellales</taxon>
        <taxon>Moraxellaceae</taxon>
        <taxon>Fluviicoccus</taxon>
    </lineage>
</organism>
<accession>A0A4Q7ZBU7</accession>
<name>A0A4Q7ZBU7_9GAMM</name>
<comment type="subunit">
    <text evidence="8">Component of the lipopolysaccharide transport and assembly complex. The LptBFG transporter is composed of two ATP-binding proteins (LptB) and two transmembrane proteins (LptF and LptG).</text>
</comment>
<dbReference type="PANTHER" id="PTHR33529:SF2">
    <property type="entry name" value="LIPOPOLYSACCHARIDE EXPORT SYSTEM PERMEASE PROTEIN LPTG"/>
    <property type="match status" value="1"/>
</dbReference>
<evidence type="ECO:0000256" key="7">
    <source>
        <dbReference type="ARBA" id="ARBA00023136"/>
    </source>
</evidence>
<evidence type="ECO:0000256" key="3">
    <source>
        <dbReference type="ARBA" id="ARBA00007725"/>
    </source>
</evidence>
<sequence length="355" mass="38913">MNLLPMYVSRTVLFAMLLVLFLLLGLDLVFSFIAEMEEIKGNYQALQALQVVALELPYRLCDILPVSGLVGGIIGLGLLASQSELTVMRASGVSVGRIVWWTMRPALALVMLGLLVAQYGIPVSNQKSETIKARALGQDYHAGFLSGFWHREGNDFIHMQQVEPGGRLHAVTFYRLSQDGRLTEMTGVREGKPLSTGGWRLQGVYSVFLGTDGAARAGSGHDFGWKPELTPDFLRLVTVSPEYLPLTSLYSYARYLEGQGLGAGIYFLEFWKKALAPLATLSMVLIACTFIFGPLRSVTMGLRIVTGVLAGLGFRYLQDICGYASLVYDFSPLLAVLVPVGLSLGWGLHALRRVR</sequence>
<evidence type="ECO:0000256" key="5">
    <source>
        <dbReference type="ARBA" id="ARBA00022692"/>
    </source>
</evidence>
<dbReference type="PANTHER" id="PTHR33529">
    <property type="entry name" value="SLR0882 PROTEIN-RELATED"/>
    <property type="match status" value="1"/>
</dbReference>
<feature type="transmembrane region" description="Helical" evidence="9">
    <location>
        <begin position="101"/>
        <end position="121"/>
    </location>
</feature>
<evidence type="ECO:0000256" key="8">
    <source>
        <dbReference type="ARBA" id="ARBA00026081"/>
    </source>
</evidence>
<dbReference type="RefSeq" id="WP_130410828.1">
    <property type="nucleotide sequence ID" value="NZ_SHKX01000010.1"/>
</dbReference>
<keyword evidence="5 9" id="KW-0812">Transmembrane</keyword>
<protein>
    <submittedName>
        <fullName evidence="10">Lipopolysaccharide export system permease protein</fullName>
    </submittedName>
</protein>
<proteinExistence type="inferred from homology"/>
<comment type="caution">
    <text evidence="10">The sequence shown here is derived from an EMBL/GenBank/DDBJ whole genome shotgun (WGS) entry which is preliminary data.</text>
</comment>
<dbReference type="NCBIfam" id="TIGR04408">
    <property type="entry name" value="LptG_lptG"/>
    <property type="match status" value="1"/>
</dbReference>
<feature type="transmembrane region" description="Helical" evidence="9">
    <location>
        <begin position="63"/>
        <end position="80"/>
    </location>
</feature>
<dbReference type="EMBL" id="SHKX01000010">
    <property type="protein sequence ID" value="RZU47601.1"/>
    <property type="molecule type" value="Genomic_DNA"/>
</dbReference>
<dbReference type="InterPro" id="IPR005495">
    <property type="entry name" value="LptG/LptF_permease"/>
</dbReference>
<dbReference type="Proteomes" id="UP000292423">
    <property type="component" value="Unassembled WGS sequence"/>
</dbReference>
<dbReference type="GO" id="GO:0043190">
    <property type="term" value="C:ATP-binding cassette (ABC) transporter complex"/>
    <property type="evidence" value="ECO:0007669"/>
    <property type="project" value="InterPro"/>
</dbReference>
<keyword evidence="6 9" id="KW-1133">Transmembrane helix</keyword>
<reference evidence="10 11" key="1">
    <citation type="submission" date="2019-02" db="EMBL/GenBank/DDBJ databases">
        <title>Genomic Encyclopedia of Type Strains, Phase IV (KMG-IV): sequencing the most valuable type-strain genomes for metagenomic binning, comparative biology and taxonomic classification.</title>
        <authorList>
            <person name="Goeker M."/>
        </authorList>
    </citation>
    <scope>NUCLEOTIDE SEQUENCE [LARGE SCALE GENOMIC DNA]</scope>
    <source>
        <strain evidence="10 11">DSM 105135</strain>
    </source>
</reference>
<dbReference type="GO" id="GO:0055085">
    <property type="term" value="P:transmembrane transport"/>
    <property type="evidence" value="ECO:0007669"/>
    <property type="project" value="InterPro"/>
</dbReference>
<evidence type="ECO:0000313" key="11">
    <source>
        <dbReference type="Proteomes" id="UP000292423"/>
    </source>
</evidence>
<dbReference type="OrthoDB" id="9776227at2"/>
<comment type="subcellular location">
    <subcellularLocation>
        <location evidence="2">Cell membrane</location>
        <topology evidence="2">Multi-pass membrane protein</topology>
    </subcellularLocation>
</comment>
<dbReference type="AlphaFoldDB" id="A0A4Q7ZBU7"/>
<feature type="transmembrane region" description="Helical" evidence="9">
    <location>
        <begin position="300"/>
        <end position="318"/>
    </location>
</feature>
<comment type="similarity">
    <text evidence="3">Belongs to the LptF/LptG family.</text>
</comment>
<comment type="function">
    <text evidence="1">Part of the ABC transporter complex LptBFG involved in the translocation of lipopolysaccharide (LPS) from the inner membrane to the outer membrane.</text>
</comment>
<evidence type="ECO:0000313" key="10">
    <source>
        <dbReference type="EMBL" id="RZU47601.1"/>
    </source>
</evidence>
<feature type="transmembrane region" description="Helical" evidence="9">
    <location>
        <begin position="330"/>
        <end position="351"/>
    </location>
</feature>
<feature type="transmembrane region" description="Helical" evidence="9">
    <location>
        <begin position="274"/>
        <end position="293"/>
    </location>
</feature>
<dbReference type="InterPro" id="IPR030923">
    <property type="entry name" value="LptG"/>
</dbReference>
<evidence type="ECO:0000256" key="6">
    <source>
        <dbReference type="ARBA" id="ARBA00022989"/>
    </source>
</evidence>
<keyword evidence="7 9" id="KW-0472">Membrane</keyword>
<dbReference type="Pfam" id="PF03739">
    <property type="entry name" value="LptF_LptG"/>
    <property type="match status" value="1"/>
</dbReference>
<evidence type="ECO:0000256" key="1">
    <source>
        <dbReference type="ARBA" id="ARBA00002265"/>
    </source>
</evidence>
<dbReference type="GO" id="GO:0015920">
    <property type="term" value="P:lipopolysaccharide transport"/>
    <property type="evidence" value="ECO:0007669"/>
    <property type="project" value="TreeGrafter"/>
</dbReference>
<evidence type="ECO:0000256" key="2">
    <source>
        <dbReference type="ARBA" id="ARBA00004651"/>
    </source>
</evidence>
<keyword evidence="4" id="KW-1003">Cell membrane</keyword>
<evidence type="ECO:0000256" key="9">
    <source>
        <dbReference type="SAM" id="Phobius"/>
    </source>
</evidence>
<evidence type="ECO:0000256" key="4">
    <source>
        <dbReference type="ARBA" id="ARBA00022475"/>
    </source>
</evidence>
<feature type="transmembrane region" description="Helical" evidence="9">
    <location>
        <begin position="12"/>
        <end position="34"/>
    </location>
</feature>
<gene>
    <name evidence="10" type="ORF">EV700_0568</name>
</gene>